<organism evidence="1 2">
    <name type="scientific">Pholiota conissans</name>
    <dbReference type="NCBI Taxonomy" id="109636"/>
    <lineage>
        <taxon>Eukaryota</taxon>
        <taxon>Fungi</taxon>
        <taxon>Dikarya</taxon>
        <taxon>Basidiomycota</taxon>
        <taxon>Agaricomycotina</taxon>
        <taxon>Agaricomycetes</taxon>
        <taxon>Agaricomycetidae</taxon>
        <taxon>Agaricales</taxon>
        <taxon>Agaricineae</taxon>
        <taxon>Strophariaceae</taxon>
        <taxon>Pholiota</taxon>
    </lineage>
</organism>
<accession>A0A9P6CU00</accession>
<evidence type="ECO:0000313" key="1">
    <source>
        <dbReference type="EMBL" id="KAF9472614.1"/>
    </source>
</evidence>
<name>A0A9P6CU00_9AGAR</name>
<dbReference type="AlphaFoldDB" id="A0A9P6CU00"/>
<dbReference type="EMBL" id="MU155516">
    <property type="protein sequence ID" value="KAF9472614.1"/>
    <property type="molecule type" value="Genomic_DNA"/>
</dbReference>
<evidence type="ECO:0000313" key="2">
    <source>
        <dbReference type="Proteomes" id="UP000807469"/>
    </source>
</evidence>
<keyword evidence="2" id="KW-1185">Reference proteome</keyword>
<gene>
    <name evidence="1" type="ORF">BDN70DRAFT_447622</name>
</gene>
<proteinExistence type="predicted"/>
<reference evidence="1" key="1">
    <citation type="submission" date="2020-11" db="EMBL/GenBank/DDBJ databases">
        <authorList>
            <consortium name="DOE Joint Genome Institute"/>
            <person name="Ahrendt S."/>
            <person name="Riley R."/>
            <person name="Andreopoulos W."/>
            <person name="Labutti K."/>
            <person name="Pangilinan J."/>
            <person name="Ruiz-Duenas F.J."/>
            <person name="Barrasa J.M."/>
            <person name="Sanchez-Garcia M."/>
            <person name="Camarero S."/>
            <person name="Miyauchi S."/>
            <person name="Serrano A."/>
            <person name="Linde D."/>
            <person name="Babiker R."/>
            <person name="Drula E."/>
            <person name="Ayuso-Fernandez I."/>
            <person name="Pacheco R."/>
            <person name="Padilla G."/>
            <person name="Ferreira P."/>
            <person name="Barriuso J."/>
            <person name="Kellner H."/>
            <person name="Castanera R."/>
            <person name="Alfaro M."/>
            <person name="Ramirez L."/>
            <person name="Pisabarro A.G."/>
            <person name="Kuo A."/>
            <person name="Tritt A."/>
            <person name="Lipzen A."/>
            <person name="He G."/>
            <person name="Yan M."/>
            <person name="Ng V."/>
            <person name="Cullen D."/>
            <person name="Martin F."/>
            <person name="Rosso M.-N."/>
            <person name="Henrissat B."/>
            <person name="Hibbett D."/>
            <person name="Martinez A.T."/>
            <person name="Grigoriev I.V."/>
        </authorList>
    </citation>
    <scope>NUCLEOTIDE SEQUENCE</scope>
    <source>
        <strain evidence="1">CIRM-BRFM 674</strain>
    </source>
</reference>
<comment type="caution">
    <text evidence="1">The sequence shown here is derived from an EMBL/GenBank/DDBJ whole genome shotgun (WGS) entry which is preliminary data.</text>
</comment>
<protein>
    <recommendedName>
        <fullName evidence="3">F-box domain-containing protein</fullName>
    </recommendedName>
</protein>
<evidence type="ECO:0008006" key="3">
    <source>
        <dbReference type="Google" id="ProtNLM"/>
    </source>
</evidence>
<dbReference type="OrthoDB" id="3055718at2759"/>
<sequence length="423" mass="48138">MCALPYDVLAEIVEMVDHDDLPPGRYKTLRTMSLTCHSMLHLCRKILFHEMILLPRDWDNIENDNEPDVQKCLNMLSSRPQMFRTKTVLRLVESNPEILQNVRVLSLYCDESNYSDIASHALLDKFHNIESLSIDAYTPLWFSQHSWNRLPSSYQLSLYRLINRSPLRSLSIYDYINIPLEILLCGCPTKLTLKGTFSARNMPTPPALIPLIRAPGPLWLEKLTLEGFPHAVIPLLDQCAGSKYSVIDPTALKSLSFKGGGDGICDYSALNVVSNLEQLSLEHHGREAPYYLSDIMLSLNSHSYATLSSLKIGITYHSSRNFGPLPASLISDHKFESLAALDIDLELHPNYQLQDAVLEDLSRLNKAIDGSTFPKLKFLTICIKHGKYWFRTEEQVEIWRSVPASHLSRISSEPSIDFEYHYT</sequence>
<dbReference type="Proteomes" id="UP000807469">
    <property type="component" value="Unassembled WGS sequence"/>
</dbReference>